<reference evidence="2" key="1">
    <citation type="journal article" date="2011" name="Environ. Microbiol.">
        <title>Genomic insights into the metabolic potential of the polycyclic aromatic hydrocarbon degrading sulfate-reducing Deltaproteobacterium N47.</title>
        <authorList>
            <person name="Bergmann F."/>
            <person name="Selesi D."/>
            <person name="Weinmaier T."/>
            <person name="Tischler P."/>
            <person name="Rattei T."/>
            <person name="Meckenstock R.U."/>
        </authorList>
    </citation>
    <scope>NUCLEOTIDE SEQUENCE</scope>
</reference>
<keyword evidence="1" id="KW-0472">Membrane</keyword>
<keyword evidence="1" id="KW-1133">Transmembrane helix</keyword>
<dbReference type="AlphaFoldDB" id="E1YAM3"/>
<protein>
    <submittedName>
        <fullName evidence="2">Uncharacterized protein</fullName>
    </submittedName>
</protein>
<dbReference type="EMBL" id="FR695866">
    <property type="protein sequence ID" value="CBX27617.1"/>
    <property type="molecule type" value="Genomic_DNA"/>
</dbReference>
<feature type="transmembrane region" description="Helical" evidence="1">
    <location>
        <begin position="16"/>
        <end position="35"/>
    </location>
</feature>
<keyword evidence="1" id="KW-0812">Transmembrane</keyword>
<name>E1YAM3_9BACT</name>
<proteinExistence type="predicted"/>
<sequence>MGRFETGSKEYNGNKTIMFAYIVSGIFYFISRIVLVSN</sequence>
<evidence type="ECO:0000313" key="2">
    <source>
        <dbReference type="EMBL" id="CBX27617.1"/>
    </source>
</evidence>
<gene>
    <name evidence="2" type="ORF">N47_H24390</name>
</gene>
<organism evidence="2">
    <name type="scientific">uncultured Desulfobacterium sp</name>
    <dbReference type="NCBI Taxonomy" id="201089"/>
    <lineage>
        <taxon>Bacteria</taxon>
        <taxon>Pseudomonadati</taxon>
        <taxon>Thermodesulfobacteriota</taxon>
        <taxon>Desulfobacteria</taxon>
        <taxon>Desulfobacterales</taxon>
        <taxon>Desulfobacteriaceae</taxon>
        <taxon>Desulfobacterium</taxon>
        <taxon>environmental samples</taxon>
    </lineage>
</organism>
<accession>E1YAM3</accession>
<evidence type="ECO:0000256" key="1">
    <source>
        <dbReference type="SAM" id="Phobius"/>
    </source>
</evidence>